<keyword evidence="3" id="KW-1185">Reference proteome</keyword>
<gene>
    <name evidence="2" type="primary">BQ5605_C034g11350</name>
    <name evidence="2" type="ORF">BQ5605_C034G11350</name>
</gene>
<dbReference type="Proteomes" id="UP000249464">
    <property type="component" value="Unassembled WGS sequence"/>
</dbReference>
<feature type="region of interest" description="Disordered" evidence="1">
    <location>
        <begin position="36"/>
        <end position="58"/>
    </location>
</feature>
<feature type="compositionally biased region" description="Polar residues" evidence="1">
    <location>
        <begin position="368"/>
        <end position="389"/>
    </location>
</feature>
<protein>
    <submittedName>
        <fullName evidence="2">BQ5605_C034g11350 protein</fullName>
    </submittedName>
</protein>
<feature type="compositionally biased region" description="Polar residues" evidence="1">
    <location>
        <begin position="396"/>
        <end position="414"/>
    </location>
</feature>
<reference evidence="2 3" key="1">
    <citation type="submission" date="2016-11" db="EMBL/GenBank/DDBJ databases">
        <authorList>
            <person name="Jaros S."/>
            <person name="Januszkiewicz K."/>
            <person name="Wedrychowicz H."/>
        </authorList>
    </citation>
    <scope>NUCLEOTIDE SEQUENCE [LARGE SCALE GENOMIC DNA]</scope>
</reference>
<evidence type="ECO:0000313" key="2">
    <source>
        <dbReference type="EMBL" id="SGZ00461.1"/>
    </source>
</evidence>
<accession>A0A2X0MJG3</accession>
<feature type="region of interest" description="Disordered" evidence="1">
    <location>
        <begin position="338"/>
        <end position="442"/>
    </location>
</feature>
<feature type="region of interest" description="Disordered" evidence="1">
    <location>
        <begin position="72"/>
        <end position="110"/>
    </location>
</feature>
<feature type="compositionally biased region" description="Polar residues" evidence="1">
    <location>
        <begin position="47"/>
        <end position="58"/>
    </location>
</feature>
<dbReference type="EMBL" id="FQNC01000065">
    <property type="protein sequence ID" value="SGZ00461.1"/>
    <property type="molecule type" value="Genomic_DNA"/>
</dbReference>
<evidence type="ECO:0000313" key="3">
    <source>
        <dbReference type="Proteomes" id="UP000249464"/>
    </source>
</evidence>
<evidence type="ECO:0000256" key="1">
    <source>
        <dbReference type="SAM" id="MobiDB-lite"/>
    </source>
</evidence>
<dbReference type="AlphaFoldDB" id="A0A2X0MJG3"/>
<proteinExistence type="predicted"/>
<organism evidence="2 3">
    <name type="scientific">Microbotryum silenes-dioicae</name>
    <dbReference type="NCBI Taxonomy" id="796604"/>
    <lineage>
        <taxon>Eukaryota</taxon>
        <taxon>Fungi</taxon>
        <taxon>Dikarya</taxon>
        <taxon>Basidiomycota</taxon>
        <taxon>Pucciniomycotina</taxon>
        <taxon>Microbotryomycetes</taxon>
        <taxon>Microbotryales</taxon>
        <taxon>Microbotryaceae</taxon>
        <taxon>Microbotryum</taxon>
    </lineage>
</organism>
<name>A0A2X0MJG3_9BASI</name>
<sequence>MPMLLAALSPDSPRLECHDVAPSADLHPTHLTFTSLRSSRQEAGPTSRFTPVGSPSATRCTNAMLSRSQRANLNQENPQHTHRPATGIITKTPARPSNAAPGQGMLGAGPVLTARHTNKVLAAKDRNGGVGGGLGVSFGPAATNKLLVFDASCKPGPPVTVQRVRVSALSPKAVQPVQPVLPDHLRTPSPGVHRYASLSFSPEIVFDSEPDASHETLEEVDLDQDVELAGASARNYDEEFDPGFFISNYADSNLGDVMRGIELGTINADYEALAAQDEADRTAFKATLEIGCDDMDQNADFPNHAIFPMPIQRKAFSVKSTNMLPPVSTKQPIRFVQAAASKPSGRPASATAQPPPTTGVAGDPSSPWPNRNTRTSNDTAMSHLASTRQALGAKSAETSRTRPASIASKSSTGRPASRLVPNKTDARDSSLPVSSTTSSSAFSLLPSGVRRASNRSVSSFRTLPSNGPASLAAAPAAALDDAEEALEAFGIVETQLDVFEDEQGLGVDDALSFRLDLDG</sequence>
<feature type="compositionally biased region" description="Low complexity" evidence="1">
    <location>
        <begin position="429"/>
        <end position="442"/>
    </location>
</feature>